<comment type="caution">
    <text evidence="2">The sequence shown here is derived from an EMBL/GenBank/DDBJ whole genome shotgun (WGS) entry which is preliminary data.</text>
</comment>
<dbReference type="AlphaFoldDB" id="A0A9Q0KRQ3"/>
<sequence length="169" mass="19772">MNLIILLPPRVDKEENPRECQDDISNNLSRPIMGEILEPPLEVKPPNGDGNMDKYESLRKEALELSVLNKTHHEQDTSDRKKQQPSKGVRGLDHELVVRRRTQKLTRRLRAVAENRDLIEIEHHEGSARDSNRGMKKTDQEEHRQSHRLYKTPSITLRHSKSTIWRKKP</sequence>
<gene>
    <name evidence="2" type="ORF">NE237_000272</name>
</gene>
<dbReference type="OrthoDB" id="10566407at2759"/>
<organism evidence="2 3">
    <name type="scientific">Protea cynaroides</name>
    <dbReference type="NCBI Taxonomy" id="273540"/>
    <lineage>
        <taxon>Eukaryota</taxon>
        <taxon>Viridiplantae</taxon>
        <taxon>Streptophyta</taxon>
        <taxon>Embryophyta</taxon>
        <taxon>Tracheophyta</taxon>
        <taxon>Spermatophyta</taxon>
        <taxon>Magnoliopsida</taxon>
        <taxon>Proteales</taxon>
        <taxon>Proteaceae</taxon>
        <taxon>Protea</taxon>
    </lineage>
</organism>
<feature type="compositionally biased region" description="Basic and acidic residues" evidence="1">
    <location>
        <begin position="71"/>
        <end position="82"/>
    </location>
</feature>
<name>A0A9Q0KRQ3_9MAGN</name>
<dbReference type="Proteomes" id="UP001141806">
    <property type="component" value="Unassembled WGS sequence"/>
</dbReference>
<accession>A0A9Q0KRQ3</accession>
<evidence type="ECO:0000313" key="2">
    <source>
        <dbReference type="EMBL" id="KAJ4975166.1"/>
    </source>
</evidence>
<feature type="compositionally biased region" description="Basic and acidic residues" evidence="1">
    <location>
        <begin position="123"/>
        <end position="144"/>
    </location>
</feature>
<evidence type="ECO:0000313" key="3">
    <source>
        <dbReference type="Proteomes" id="UP001141806"/>
    </source>
</evidence>
<dbReference type="EMBL" id="JAMYWD010000003">
    <property type="protein sequence ID" value="KAJ4975166.1"/>
    <property type="molecule type" value="Genomic_DNA"/>
</dbReference>
<protein>
    <submittedName>
        <fullName evidence="2">Uncharacterized protein</fullName>
    </submittedName>
</protein>
<feature type="region of interest" description="Disordered" evidence="1">
    <location>
        <begin position="63"/>
        <end position="95"/>
    </location>
</feature>
<proteinExistence type="predicted"/>
<evidence type="ECO:0000256" key="1">
    <source>
        <dbReference type="SAM" id="MobiDB-lite"/>
    </source>
</evidence>
<reference evidence="2" key="1">
    <citation type="journal article" date="2023" name="Plant J.">
        <title>The genome of the king protea, Protea cynaroides.</title>
        <authorList>
            <person name="Chang J."/>
            <person name="Duong T.A."/>
            <person name="Schoeman C."/>
            <person name="Ma X."/>
            <person name="Roodt D."/>
            <person name="Barker N."/>
            <person name="Li Z."/>
            <person name="Van de Peer Y."/>
            <person name="Mizrachi E."/>
        </authorList>
    </citation>
    <scope>NUCLEOTIDE SEQUENCE</scope>
    <source>
        <tissue evidence="2">Young leaves</tissue>
    </source>
</reference>
<feature type="region of interest" description="Disordered" evidence="1">
    <location>
        <begin position="123"/>
        <end position="169"/>
    </location>
</feature>
<keyword evidence="3" id="KW-1185">Reference proteome</keyword>
<feature type="compositionally biased region" description="Basic residues" evidence="1">
    <location>
        <begin position="158"/>
        <end position="169"/>
    </location>
</feature>